<dbReference type="PANTHER" id="PTHR45865:SF1">
    <property type="entry name" value="E3 UBIQUITIN-PROTEIN LIGASE SHPRH"/>
    <property type="match status" value="1"/>
</dbReference>
<proteinExistence type="predicted"/>
<dbReference type="GO" id="GO:0005524">
    <property type="term" value="F:ATP binding"/>
    <property type="evidence" value="ECO:0007669"/>
    <property type="project" value="InterPro"/>
</dbReference>
<dbReference type="Pfam" id="PF00176">
    <property type="entry name" value="SNF2-rel_dom"/>
    <property type="match status" value="1"/>
</dbReference>
<dbReference type="Gene3D" id="3.40.50.300">
    <property type="entry name" value="P-loop containing nucleotide triphosphate hydrolases"/>
    <property type="match status" value="1"/>
</dbReference>
<dbReference type="InterPro" id="IPR038718">
    <property type="entry name" value="SNF2-like_sf"/>
</dbReference>
<keyword evidence="3" id="KW-1185">Reference proteome</keyword>
<reference evidence="2" key="1">
    <citation type="submission" date="2022-12" db="EMBL/GenBank/DDBJ databases">
        <title>Draft genome assemblies for two species of Escallonia (Escalloniales).</title>
        <authorList>
            <person name="Chanderbali A."/>
            <person name="Dervinis C."/>
            <person name="Anghel I."/>
            <person name="Soltis D."/>
            <person name="Soltis P."/>
            <person name="Zapata F."/>
        </authorList>
    </citation>
    <scope>NUCLEOTIDE SEQUENCE</scope>
    <source>
        <strain evidence="2">UCBG64.0493</strain>
        <tissue evidence="2">Leaf</tissue>
    </source>
</reference>
<protein>
    <recommendedName>
        <fullName evidence="1">SNF2 N-terminal domain-containing protein</fullName>
    </recommendedName>
</protein>
<evidence type="ECO:0000259" key="1">
    <source>
        <dbReference type="Pfam" id="PF00176"/>
    </source>
</evidence>
<dbReference type="InterPro" id="IPR052583">
    <property type="entry name" value="ATP-helicase/E3_Ub-Ligase"/>
</dbReference>
<evidence type="ECO:0000313" key="3">
    <source>
        <dbReference type="Proteomes" id="UP001188597"/>
    </source>
</evidence>
<comment type="caution">
    <text evidence="2">The sequence shown here is derived from an EMBL/GenBank/DDBJ whole genome shotgun (WGS) entry which is preliminary data.</text>
</comment>
<dbReference type="Proteomes" id="UP001188597">
    <property type="component" value="Unassembled WGS sequence"/>
</dbReference>
<sequence length="290" mass="33127">MALRLHAKHHWCITGTPIQRKLDDLYGLLRFLKASLFDALRWWIEVIHDPYERGDARAMVFLHNFFKELMWRSSKVHVAEELQIPPQEECLSWLSLSPIEEHFYQRQHETCSKLSDTFITHVEASKLLNSLLKLRQACCHPQVGSSGLRSLQQSPMTMEEILLMSLVFTSNGLDIFQLVVLGMNVSSFRDSSQQYQFDGQLLGSPKDQVAKMFNAAECDQQVAKRLKLSTVAYGLSGEKICETKPNLLTATSDELRLACENLKQKFLSAVNSKLALAQLDFRKSYEQVSS</sequence>
<dbReference type="InterPro" id="IPR027417">
    <property type="entry name" value="P-loop_NTPase"/>
</dbReference>
<dbReference type="EMBL" id="JAVXUP010001292">
    <property type="protein sequence ID" value="KAK3013522.1"/>
    <property type="molecule type" value="Genomic_DNA"/>
</dbReference>
<name>A0AA88VT81_9ASTE</name>
<dbReference type="SUPFAM" id="SSF52540">
    <property type="entry name" value="P-loop containing nucleoside triphosphate hydrolases"/>
    <property type="match status" value="1"/>
</dbReference>
<gene>
    <name evidence="2" type="ORF">RJ639_010022</name>
</gene>
<organism evidence="2 3">
    <name type="scientific">Escallonia herrerae</name>
    <dbReference type="NCBI Taxonomy" id="1293975"/>
    <lineage>
        <taxon>Eukaryota</taxon>
        <taxon>Viridiplantae</taxon>
        <taxon>Streptophyta</taxon>
        <taxon>Embryophyta</taxon>
        <taxon>Tracheophyta</taxon>
        <taxon>Spermatophyta</taxon>
        <taxon>Magnoliopsida</taxon>
        <taxon>eudicotyledons</taxon>
        <taxon>Gunneridae</taxon>
        <taxon>Pentapetalae</taxon>
        <taxon>asterids</taxon>
        <taxon>campanulids</taxon>
        <taxon>Escalloniales</taxon>
        <taxon>Escalloniaceae</taxon>
        <taxon>Escallonia</taxon>
    </lineage>
</organism>
<dbReference type="AlphaFoldDB" id="A0AA88VT81"/>
<dbReference type="InterPro" id="IPR000330">
    <property type="entry name" value="SNF2_N"/>
</dbReference>
<dbReference type="PANTHER" id="PTHR45865">
    <property type="entry name" value="E3 UBIQUITIN-PROTEIN LIGASE SHPRH FAMILY MEMBER"/>
    <property type="match status" value="1"/>
</dbReference>
<feature type="domain" description="SNF2 N-terminal" evidence="1">
    <location>
        <begin position="1"/>
        <end position="142"/>
    </location>
</feature>
<evidence type="ECO:0000313" key="2">
    <source>
        <dbReference type="EMBL" id="KAK3013522.1"/>
    </source>
</evidence>
<dbReference type="Gene3D" id="3.40.50.10810">
    <property type="entry name" value="Tandem AAA-ATPase domain"/>
    <property type="match status" value="1"/>
</dbReference>
<accession>A0AA88VT81</accession>